<protein>
    <submittedName>
        <fullName evidence="5">Putative c-myc-binding protein</fullName>
    </submittedName>
</protein>
<dbReference type="AlphaFoldDB" id="A0A224XWL2"/>
<comment type="similarity">
    <text evidence="2">Belongs to the AMY1 family.</text>
</comment>
<dbReference type="InterPro" id="IPR026060">
    <property type="entry name" value="AMY1"/>
</dbReference>
<feature type="compositionally biased region" description="Polar residues" evidence="4">
    <location>
        <begin position="95"/>
        <end position="107"/>
    </location>
</feature>
<keyword evidence="3" id="KW-0539">Nucleus</keyword>
<dbReference type="GO" id="GO:0003713">
    <property type="term" value="F:transcription coactivator activity"/>
    <property type="evidence" value="ECO:0007669"/>
    <property type="project" value="InterPro"/>
</dbReference>
<evidence type="ECO:0000256" key="2">
    <source>
        <dbReference type="ARBA" id="ARBA00009389"/>
    </source>
</evidence>
<feature type="region of interest" description="Disordered" evidence="4">
    <location>
        <begin position="95"/>
        <end position="128"/>
    </location>
</feature>
<dbReference type="PANTHER" id="PTHR13168">
    <property type="entry name" value="ASSOCIATE OF C-MYC AMY-1"/>
    <property type="match status" value="1"/>
</dbReference>
<feature type="compositionally biased region" description="Acidic residues" evidence="4">
    <location>
        <begin position="113"/>
        <end position="128"/>
    </location>
</feature>
<evidence type="ECO:0000256" key="1">
    <source>
        <dbReference type="ARBA" id="ARBA00004123"/>
    </source>
</evidence>
<evidence type="ECO:0000313" key="5">
    <source>
        <dbReference type="EMBL" id="JAW14258.1"/>
    </source>
</evidence>
<evidence type="ECO:0000256" key="3">
    <source>
        <dbReference type="ARBA" id="ARBA00023242"/>
    </source>
</evidence>
<dbReference type="GO" id="GO:0005634">
    <property type="term" value="C:nucleus"/>
    <property type="evidence" value="ECO:0007669"/>
    <property type="project" value="UniProtKB-SubCell"/>
</dbReference>
<organism evidence="5">
    <name type="scientific">Panstrongylus lignarius</name>
    <dbReference type="NCBI Taxonomy" id="156445"/>
    <lineage>
        <taxon>Eukaryota</taxon>
        <taxon>Metazoa</taxon>
        <taxon>Ecdysozoa</taxon>
        <taxon>Arthropoda</taxon>
        <taxon>Hexapoda</taxon>
        <taxon>Insecta</taxon>
        <taxon>Pterygota</taxon>
        <taxon>Neoptera</taxon>
        <taxon>Paraneoptera</taxon>
        <taxon>Hemiptera</taxon>
        <taxon>Heteroptera</taxon>
        <taxon>Panheteroptera</taxon>
        <taxon>Cimicomorpha</taxon>
        <taxon>Reduviidae</taxon>
        <taxon>Triatominae</taxon>
        <taxon>Panstrongylus</taxon>
    </lineage>
</organism>
<reference evidence="5" key="1">
    <citation type="journal article" date="2018" name="PLoS Negl. Trop. Dis.">
        <title>An insight into the salivary gland and fat body transcriptome of Panstrongylus lignarius (Hemiptera: Heteroptera), the main vector of Chagas disease in Peru.</title>
        <authorList>
            <person name="Nevoa J.C."/>
            <person name="Mendes M.T."/>
            <person name="da Silva M.V."/>
            <person name="Soares S.C."/>
            <person name="Oliveira C.J.F."/>
            <person name="Ribeiro J.M.C."/>
        </authorList>
    </citation>
    <scope>NUCLEOTIDE SEQUENCE</scope>
</reference>
<dbReference type="PRINTS" id="PR02028">
    <property type="entry name" value="CMYCBINDINGP"/>
</dbReference>
<comment type="subcellular location">
    <subcellularLocation>
        <location evidence="1">Nucleus</location>
    </subcellularLocation>
</comment>
<dbReference type="PANTHER" id="PTHR13168:SF0">
    <property type="entry name" value="C-MYC-BINDING PROTEIN"/>
    <property type="match status" value="1"/>
</dbReference>
<sequence>MSSYRPIDSKREEFRKYLERTGVMDALTKALVLLYEQPEKPEDALEFMRANLGDKRPSADEIETMRAELEDAHNTIKELDQQLQLARATVTQAKNQLTAAAQQSSKKGNVDVLGDEDDADAEDINAAV</sequence>
<name>A0A224XWL2_9HEMI</name>
<dbReference type="EMBL" id="GFTR01002168">
    <property type="protein sequence ID" value="JAW14258.1"/>
    <property type="molecule type" value="Transcribed_RNA"/>
</dbReference>
<accession>A0A224XWL2</accession>
<proteinExistence type="inferred from homology"/>
<evidence type="ECO:0000256" key="4">
    <source>
        <dbReference type="SAM" id="MobiDB-lite"/>
    </source>
</evidence>